<keyword evidence="2" id="KW-1185">Reference proteome</keyword>
<protein>
    <submittedName>
        <fullName evidence="1">Uncharacterized protein</fullName>
    </submittedName>
</protein>
<dbReference type="EMBL" id="CP097510">
    <property type="protein sequence ID" value="URE39814.1"/>
    <property type="molecule type" value="Genomic_DNA"/>
</dbReference>
<proteinExistence type="predicted"/>
<name>A0A9E7L6Q6_9LILI</name>
<dbReference type="Proteomes" id="UP001055439">
    <property type="component" value="Chromosome 8"/>
</dbReference>
<gene>
    <name evidence="1" type="ORF">MUK42_35570</name>
</gene>
<accession>A0A9E7L6Q6</accession>
<reference evidence="1" key="1">
    <citation type="submission" date="2022-05" db="EMBL/GenBank/DDBJ databases">
        <title>The Musa troglodytarum L. genome provides insights into the mechanism of non-climacteric behaviour and enrichment of carotenoids.</title>
        <authorList>
            <person name="Wang J."/>
        </authorList>
    </citation>
    <scope>NUCLEOTIDE SEQUENCE</scope>
    <source>
        <tissue evidence="1">Leaf</tissue>
    </source>
</reference>
<dbReference type="AlphaFoldDB" id="A0A9E7L6Q6"/>
<evidence type="ECO:0000313" key="2">
    <source>
        <dbReference type="Proteomes" id="UP001055439"/>
    </source>
</evidence>
<evidence type="ECO:0000313" key="1">
    <source>
        <dbReference type="EMBL" id="URE39814.1"/>
    </source>
</evidence>
<organism evidence="1 2">
    <name type="scientific">Musa troglodytarum</name>
    <name type="common">fe'i banana</name>
    <dbReference type="NCBI Taxonomy" id="320322"/>
    <lineage>
        <taxon>Eukaryota</taxon>
        <taxon>Viridiplantae</taxon>
        <taxon>Streptophyta</taxon>
        <taxon>Embryophyta</taxon>
        <taxon>Tracheophyta</taxon>
        <taxon>Spermatophyta</taxon>
        <taxon>Magnoliopsida</taxon>
        <taxon>Liliopsida</taxon>
        <taxon>Zingiberales</taxon>
        <taxon>Musaceae</taxon>
        <taxon>Musa</taxon>
    </lineage>
</organism>
<sequence>MIGEDESFLILLQENDSLADRREAPRSDKEGFAADFDWEEREVEEKDVILCEEEAEENGWLTEESEHTAGGNEGREIYGGAAETEAVWNPGKNVAFEEQKGATVHLSSGIGSRRMRVSRVAYMHLPCTLCGSTETTVRMFSFPFSVCHLFCYYALEASSSRLFAFHSLWLGVVLGVSMEAD</sequence>